<keyword evidence="5" id="KW-0378">Hydrolase</keyword>
<dbReference type="InterPro" id="IPR014756">
    <property type="entry name" value="Ig_E-set"/>
</dbReference>
<comment type="caution">
    <text evidence="5">The sequence shown here is derived from an EMBL/GenBank/DDBJ whole genome shotgun (WGS) entry which is preliminary data.</text>
</comment>
<dbReference type="Gene3D" id="2.60.40.1130">
    <property type="entry name" value="Rab geranylgeranyltransferase alpha-subunit, insert domain"/>
    <property type="match status" value="1"/>
</dbReference>
<dbReference type="OrthoDB" id="9805159at2"/>
<feature type="chain" id="PRO_5038521896" evidence="3">
    <location>
        <begin position="26"/>
        <end position="936"/>
    </location>
</feature>
<dbReference type="Gene3D" id="2.60.40.10">
    <property type="entry name" value="Immunoglobulins"/>
    <property type="match status" value="1"/>
</dbReference>
<dbReference type="Gene3D" id="2.60.40.1180">
    <property type="entry name" value="Golgi alpha-mannosidase II"/>
    <property type="match status" value="1"/>
</dbReference>
<dbReference type="SUPFAM" id="SSF51011">
    <property type="entry name" value="Glycosyl hydrolase domain"/>
    <property type="match status" value="1"/>
</dbReference>
<dbReference type="InterPro" id="IPR017853">
    <property type="entry name" value="GH"/>
</dbReference>
<dbReference type="InterPro" id="IPR011839">
    <property type="entry name" value="Pullul_strch"/>
</dbReference>
<dbReference type="InterPro" id="IPR004193">
    <property type="entry name" value="Glyco_hydro_13_N"/>
</dbReference>
<dbReference type="Gene3D" id="3.20.20.80">
    <property type="entry name" value="Glycosidases"/>
    <property type="match status" value="1"/>
</dbReference>
<reference evidence="5 6" key="1">
    <citation type="submission" date="2012-08" db="EMBL/GenBank/DDBJ databases">
        <title>Whole genome shotgun sequence of Austwickia chelonae NBRC 105200.</title>
        <authorList>
            <person name="Yoshida I."/>
            <person name="Hosoyama A."/>
            <person name="Tsuchikane K."/>
            <person name="Katsumata H."/>
            <person name="Ando Y."/>
            <person name="Ohji S."/>
            <person name="Hamada M."/>
            <person name="Tamura T."/>
            <person name="Yamazoe A."/>
            <person name="Yamazaki S."/>
            <person name="Fujita N."/>
        </authorList>
    </citation>
    <scope>NUCLEOTIDE SEQUENCE [LARGE SCALE GENOMIC DNA]</scope>
    <source>
        <strain evidence="5 6">NBRC 105200</strain>
    </source>
</reference>
<dbReference type="InterPro" id="IPR013783">
    <property type="entry name" value="Ig-like_fold"/>
</dbReference>
<name>K6UKS6_9MICO</name>
<dbReference type="Pfam" id="PF11852">
    <property type="entry name" value="Pullul_strch_C"/>
    <property type="match status" value="1"/>
</dbReference>
<dbReference type="GO" id="GO:0051060">
    <property type="term" value="F:pullulanase activity"/>
    <property type="evidence" value="ECO:0007669"/>
    <property type="project" value="InterPro"/>
</dbReference>
<protein>
    <submittedName>
        <fullName evidence="5">Putative glycosidase</fullName>
    </submittedName>
</protein>
<dbReference type="CDD" id="cd11341">
    <property type="entry name" value="AmyAc_Pullulanase_LD-like"/>
    <property type="match status" value="1"/>
</dbReference>
<dbReference type="SUPFAM" id="SSF51445">
    <property type="entry name" value="(Trans)glycosidases"/>
    <property type="match status" value="1"/>
</dbReference>
<evidence type="ECO:0000256" key="1">
    <source>
        <dbReference type="ARBA" id="ARBA00008061"/>
    </source>
</evidence>
<comment type="similarity">
    <text evidence="1">Belongs to the glycosyl hydrolase 13 family.</text>
</comment>
<evidence type="ECO:0000256" key="3">
    <source>
        <dbReference type="SAM" id="SignalP"/>
    </source>
</evidence>
<dbReference type="Proteomes" id="UP000008495">
    <property type="component" value="Unassembled WGS sequence"/>
</dbReference>
<dbReference type="AlphaFoldDB" id="K6UKS6"/>
<dbReference type="GO" id="GO:0005975">
    <property type="term" value="P:carbohydrate metabolic process"/>
    <property type="evidence" value="ECO:0007669"/>
    <property type="project" value="InterPro"/>
</dbReference>
<dbReference type="eggNOG" id="COG1523">
    <property type="taxonomic scope" value="Bacteria"/>
</dbReference>
<evidence type="ECO:0000313" key="5">
    <source>
        <dbReference type="EMBL" id="GAB76656.1"/>
    </source>
</evidence>
<dbReference type="InterPro" id="IPR024561">
    <property type="entry name" value="Pullul_strch_C"/>
</dbReference>
<dbReference type="PANTHER" id="PTHR43002">
    <property type="entry name" value="GLYCOGEN DEBRANCHING ENZYME"/>
    <property type="match status" value="1"/>
</dbReference>
<accession>K6UKS6</accession>
<dbReference type="EMBL" id="BAGZ01000002">
    <property type="protein sequence ID" value="GAB76656.1"/>
    <property type="molecule type" value="Genomic_DNA"/>
</dbReference>
<dbReference type="RefSeq" id="WP_006501407.1">
    <property type="nucleotide sequence ID" value="NZ_BAGZ01000002.1"/>
</dbReference>
<keyword evidence="5" id="KW-0326">Glycosidase</keyword>
<feature type="domain" description="Glycosyl hydrolase family 13 catalytic" evidence="4">
    <location>
        <begin position="399"/>
        <end position="768"/>
    </location>
</feature>
<sequence>MKSPAPIAVLAALSLTLTGTPTAAAGPLTAVATAPATSTTSGDIDLSTAKAVWVAPDLLAWPAKALPAGHTPAKLTWRLHSSPRGGITRTGNTLNAPASYDLTWQKTGLPASVLTTHPHLKDYLALKAPAALATQAGNILKGQIAVTLHDDRSRLHTATGAQVAPVLDTLYARRAVQNSYGVTWSAGRPTLRLWAPTAHKVTLLTWPAGSAADAPTATATRTAMTPDSDGSWAARGPVSWKNARYLYEIDVLDPATGKIRTNQVTDPYSTALTPDSTRSVVVDLTDPALAPAQWKQARPPKLTRSVDQSIYELHIRDFSASDAKVPPNHRGTYLAFADQGHGTRHLRALASAGLNTVHLLPSFDITSVPENKSAQQRPPCDLRSYPADSEEQQRCLQKTAAKDAFNWGYDPYHFLAPEGSYASSTQNADGAQRIREFRTMVGGLHASGLRVVLDQVYNHTAAHGQAAPSVLDRVVPGYYHRLDATGKITTSTCCSNTATEHAMMNKLMVDATVSWAKHYKVDGFRFDLMGHHSVSTMKAVRTALNRLTPAADGIDGRAITLYGEGWNFGEVADNARFVQASQGQLGGTDIATFNDRLRDAVRGGGPFDADPRKQGFATGLADAPNGSPANGDPAAQTARLRHETDLIQLGLAGNLRGYTFRSQASGRPTAGAKIDYNGKPAGYADQPGETVTYVDAHDNETLFDALTLKLHPATTMSDRIRMNTLALSTTAFSQGISFWHAGADLLRSKSLDRNSYNSGDWFNLLDFSMQDNGFGRGLPPAGDNKAKWPYQKPLLADPRLKPAPQDIRAAAAAAQDLLRLRHSTPLFRLGSADAVKAKLSFPASGTASAVPGVIAMRLDDTRGAPVDPRLRGIVVVFNSTPAPVRQAVPGMAGQAASLSPIQAAGTDPVVRKATWDRAAGAAHVPARTVAVFVQTR</sequence>
<dbReference type="InterPro" id="IPR006047">
    <property type="entry name" value="GH13_cat_dom"/>
</dbReference>
<keyword evidence="3" id="KW-0732">Signal</keyword>
<evidence type="ECO:0000259" key="4">
    <source>
        <dbReference type="SMART" id="SM00642"/>
    </source>
</evidence>
<feature type="signal peptide" evidence="3">
    <location>
        <begin position="1"/>
        <end position="25"/>
    </location>
</feature>
<evidence type="ECO:0000256" key="2">
    <source>
        <dbReference type="SAM" id="MobiDB-lite"/>
    </source>
</evidence>
<dbReference type="InterPro" id="IPR013780">
    <property type="entry name" value="Glyco_hydro_b"/>
</dbReference>
<dbReference type="InterPro" id="IPR040671">
    <property type="entry name" value="Pullulanase_N2"/>
</dbReference>
<dbReference type="STRING" id="100225.SAMN05421595_1789"/>
<dbReference type="Pfam" id="PF17967">
    <property type="entry name" value="Pullulanase_N2"/>
    <property type="match status" value="1"/>
</dbReference>
<dbReference type="SUPFAM" id="SSF81296">
    <property type="entry name" value="E set domains"/>
    <property type="match status" value="2"/>
</dbReference>
<keyword evidence="6" id="KW-1185">Reference proteome</keyword>
<feature type="region of interest" description="Disordered" evidence="2">
    <location>
        <begin position="604"/>
        <end position="634"/>
    </location>
</feature>
<dbReference type="SMART" id="SM00642">
    <property type="entry name" value="Aamy"/>
    <property type="match status" value="1"/>
</dbReference>
<evidence type="ECO:0000313" key="6">
    <source>
        <dbReference type="Proteomes" id="UP000008495"/>
    </source>
</evidence>
<proteinExistence type="inferred from homology"/>
<organism evidence="5 6">
    <name type="scientific">Austwickia chelonae NBRC 105200</name>
    <dbReference type="NCBI Taxonomy" id="1184607"/>
    <lineage>
        <taxon>Bacteria</taxon>
        <taxon>Bacillati</taxon>
        <taxon>Actinomycetota</taxon>
        <taxon>Actinomycetes</taxon>
        <taxon>Micrococcales</taxon>
        <taxon>Dermatophilaceae</taxon>
        <taxon>Austwickia</taxon>
    </lineage>
</organism>
<dbReference type="Pfam" id="PF02922">
    <property type="entry name" value="CBM_48"/>
    <property type="match status" value="1"/>
</dbReference>
<gene>
    <name evidence="5" type="ORF">AUCHE_02_00150</name>
</gene>
<dbReference type="CDD" id="cd02860">
    <property type="entry name" value="E_set_Pullulanase"/>
    <property type="match status" value="1"/>
</dbReference>
<dbReference type="NCBIfam" id="TIGR02103">
    <property type="entry name" value="pullul_strch"/>
    <property type="match status" value="1"/>
</dbReference>